<sequence>MYMHLEQCPRHLLVCEKSNFTNEKSRHGIHVQSHYFNYQVNMLIPECAVLPSELNALVNSFEKYYLVKNVPVYELVEQQFIDRFVKKGSVYALSYNTQIDQDNTVALLPTGTLILSVDKDTYEELGLEGKSSQYSHKAVMRYVITVDLKSLVPGTAKNKRVMWALKEKLLVKCDFLIMWNSPGDEDFSLSTHFEKYQCKEHAPAVSTKVLRDLPYPVIQSCDLRGNPEKSCDASEFMEWLGAVTSEIECNNEASNFLSTFCCPEPSSVMEKAYLCTVTGFLLPENICKLLEQLCHYFDEPKFAQWTSLTVHGFADSPVSWGSAEHGFHKGGENFYNFVVFKNRDYWLQMAVGSHDGCPP</sequence>
<dbReference type="RefSeq" id="XP_028659780.1">
    <property type="nucleotide sequence ID" value="XM_028803947.2"/>
</dbReference>
<dbReference type="Proteomes" id="UP000694620">
    <property type="component" value="Chromosome 6"/>
</dbReference>
<gene>
    <name evidence="1" type="primary">RPP40</name>
</gene>
<dbReference type="Ensembl" id="ENSECRT00000003548.1">
    <property type="protein sequence ID" value="ENSECRP00000003489.1"/>
    <property type="gene ID" value="ENSECRG00000002392.1"/>
</dbReference>
<dbReference type="PANTHER" id="PTHR15396">
    <property type="entry name" value="RIBONUCLEASE P PROTEIN SUBUNIT P40"/>
    <property type="match status" value="1"/>
</dbReference>
<dbReference type="GeneTree" id="ENSGT00390000014167"/>
<reference evidence="1" key="3">
    <citation type="submission" date="2025-09" db="UniProtKB">
        <authorList>
            <consortium name="Ensembl"/>
        </authorList>
    </citation>
    <scope>IDENTIFICATION</scope>
</reference>
<dbReference type="AlphaFoldDB" id="A0A8C4RPK5"/>
<organism evidence="1 2">
    <name type="scientific">Erpetoichthys calabaricus</name>
    <name type="common">Rope fish</name>
    <name type="synonym">Calamoichthys calabaricus</name>
    <dbReference type="NCBI Taxonomy" id="27687"/>
    <lineage>
        <taxon>Eukaryota</taxon>
        <taxon>Metazoa</taxon>
        <taxon>Chordata</taxon>
        <taxon>Craniata</taxon>
        <taxon>Vertebrata</taxon>
        <taxon>Euteleostomi</taxon>
        <taxon>Actinopterygii</taxon>
        <taxon>Polypteriformes</taxon>
        <taxon>Polypteridae</taxon>
        <taxon>Erpetoichthys</taxon>
    </lineage>
</organism>
<dbReference type="PANTHER" id="PTHR15396:SF1">
    <property type="entry name" value="RIBONUCLEASE P PROTEIN SUBUNIT P40"/>
    <property type="match status" value="1"/>
</dbReference>
<evidence type="ECO:0000313" key="2">
    <source>
        <dbReference type="Proteomes" id="UP000694620"/>
    </source>
</evidence>
<keyword evidence="2" id="KW-1185">Reference proteome</keyword>
<dbReference type="GO" id="GO:0030681">
    <property type="term" value="C:multimeric ribonuclease P complex"/>
    <property type="evidence" value="ECO:0007669"/>
    <property type="project" value="TreeGrafter"/>
</dbReference>
<reference evidence="1" key="1">
    <citation type="submission" date="2021-06" db="EMBL/GenBank/DDBJ databases">
        <authorList>
            <consortium name="Wellcome Sanger Institute Data Sharing"/>
        </authorList>
    </citation>
    <scope>NUCLEOTIDE SEQUENCE [LARGE SCALE GENOMIC DNA]</scope>
</reference>
<evidence type="ECO:0000313" key="1">
    <source>
        <dbReference type="Ensembl" id="ENSECRP00000003489.1"/>
    </source>
</evidence>
<dbReference type="InterPro" id="IPR013893">
    <property type="entry name" value="RNase_P_Rpp40"/>
</dbReference>
<protein>
    <submittedName>
        <fullName evidence="1">Ribonuclease P/MRP subunit p40</fullName>
    </submittedName>
</protein>
<dbReference type="GO" id="GO:0001682">
    <property type="term" value="P:tRNA 5'-leader removal"/>
    <property type="evidence" value="ECO:0007669"/>
    <property type="project" value="InterPro"/>
</dbReference>
<dbReference type="GO" id="GO:0004526">
    <property type="term" value="F:ribonuclease P activity"/>
    <property type="evidence" value="ECO:0007669"/>
    <property type="project" value="TreeGrafter"/>
</dbReference>
<dbReference type="GO" id="GO:0000447">
    <property type="term" value="P:endonucleolytic cleavage in ITS1 to separate SSU-rRNA from 5.8S rRNA and LSU-rRNA from tricistronic rRNA transcript (SSU-rRNA, 5.8S rRNA, LSU-rRNA)"/>
    <property type="evidence" value="ECO:0007669"/>
    <property type="project" value="TreeGrafter"/>
</dbReference>
<dbReference type="GeneID" id="114653560"/>
<dbReference type="GO" id="GO:0000171">
    <property type="term" value="F:ribonuclease MRP activity"/>
    <property type="evidence" value="ECO:0007669"/>
    <property type="project" value="TreeGrafter"/>
</dbReference>
<name>A0A8C4RPK5_ERPCA</name>
<proteinExistence type="predicted"/>
<dbReference type="OrthoDB" id="63112at2759"/>
<accession>A0A8C4RPK5</accession>
<dbReference type="GO" id="GO:0000172">
    <property type="term" value="C:ribonuclease MRP complex"/>
    <property type="evidence" value="ECO:0007669"/>
    <property type="project" value="TreeGrafter"/>
</dbReference>
<reference evidence="1" key="2">
    <citation type="submission" date="2025-08" db="UniProtKB">
        <authorList>
            <consortium name="Ensembl"/>
        </authorList>
    </citation>
    <scope>IDENTIFICATION</scope>
</reference>
<dbReference type="Pfam" id="PF08584">
    <property type="entry name" value="Ribonuc_P_40"/>
    <property type="match status" value="1"/>
</dbReference>